<evidence type="ECO:0000313" key="3">
    <source>
        <dbReference type="Proteomes" id="UP000324800"/>
    </source>
</evidence>
<feature type="region of interest" description="Disordered" evidence="1">
    <location>
        <begin position="78"/>
        <end position="100"/>
    </location>
</feature>
<sequence length="293" mass="34324">MFCTSFPLRRVYIVHQLYSSSEQKQNFKHQNKHEQNNSIEGQPLISIYDSDSLELVEQVYDLNDFHSLNRAIIQQISSSSSSQEQTTSNKSQNNNKLNKNGTIISGINLGDVFEEVFKLTGRYEFVRKYLLSAQKREFDENDQEDEEDQDLIEEREISKEYKNIYGQTRKQKLPWQQNNLSRQVQHSLKIATSYRFFSDGQFVYYLSTILHSNQESVEGIGKVDEQFPVFALLHVYDPDDWKLIRTHLLDLRTIKDISYVSNADPLVQELLDNTHWTIIPSGISRDRDDITQK</sequence>
<dbReference type="EMBL" id="SNRW01018823">
    <property type="protein sequence ID" value="KAA6366964.1"/>
    <property type="molecule type" value="Genomic_DNA"/>
</dbReference>
<evidence type="ECO:0000313" key="2">
    <source>
        <dbReference type="EMBL" id="KAA6366964.1"/>
    </source>
</evidence>
<gene>
    <name evidence="2" type="ORF">EZS28_037509</name>
</gene>
<accession>A0A5J4U9Q0</accession>
<evidence type="ECO:0000256" key="1">
    <source>
        <dbReference type="SAM" id="MobiDB-lite"/>
    </source>
</evidence>
<name>A0A5J4U9Q0_9EUKA</name>
<organism evidence="2 3">
    <name type="scientific">Streblomastix strix</name>
    <dbReference type="NCBI Taxonomy" id="222440"/>
    <lineage>
        <taxon>Eukaryota</taxon>
        <taxon>Metamonada</taxon>
        <taxon>Preaxostyla</taxon>
        <taxon>Oxymonadida</taxon>
        <taxon>Streblomastigidae</taxon>
        <taxon>Streblomastix</taxon>
    </lineage>
</organism>
<comment type="caution">
    <text evidence="2">The sequence shown here is derived from an EMBL/GenBank/DDBJ whole genome shotgun (WGS) entry which is preliminary data.</text>
</comment>
<reference evidence="2 3" key="1">
    <citation type="submission" date="2019-03" db="EMBL/GenBank/DDBJ databases">
        <title>Single cell metagenomics reveals metabolic interactions within the superorganism composed of flagellate Streblomastix strix and complex community of Bacteroidetes bacteria on its surface.</title>
        <authorList>
            <person name="Treitli S.C."/>
            <person name="Kolisko M."/>
            <person name="Husnik F."/>
            <person name="Keeling P."/>
            <person name="Hampl V."/>
        </authorList>
    </citation>
    <scope>NUCLEOTIDE SEQUENCE [LARGE SCALE GENOMIC DNA]</scope>
    <source>
        <strain evidence="2">ST1C</strain>
    </source>
</reference>
<dbReference type="Proteomes" id="UP000324800">
    <property type="component" value="Unassembled WGS sequence"/>
</dbReference>
<proteinExistence type="predicted"/>
<dbReference type="AlphaFoldDB" id="A0A5J4U9Q0"/>
<protein>
    <submittedName>
        <fullName evidence="2">Uncharacterized protein</fullName>
    </submittedName>
</protein>